<evidence type="ECO:0000256" key="1">
    <source>
        <dbReference type="ARBA" id="ARBA00004959"/>
    </source>
</evidence>
<dbReference type="InterPro" id="IPR006115">
    <property type="entry name" value="6PGDH_NADP-bd"/>
</dbReference>
<dbReference type="SUPFAM" id="SSF48179">
    <property type="entry name" value="6-phosphogluconate dehydrogenase C-terminal domain-like"/>
    <property type="match status" value="1"/>
</dbReference>
<keyword evidence="3" id="KW-0560">Oxidoreductase</keyword>
<dbReference type="RefSeq" id="WP_244407395.1">
    <property type="nucleotide sequence ID" value="NZ_AP025637.1"/>
</dbReference>
<reference evidence="6 7" key="1">
    <citation type="journal article" date="2016" name="Microbes Environ.">
        <title>Phylogenetically diverse aerobic anoxygenic phototrophic bacteria isolated from epilithic biofilms in Tama river, Japan.</title>
        <authorList>
            <person name="Hirose S."/>
            <person name="Matsuura K."/>
            <person name="Haruta S."/>
        </authorList>
    </citation>
    <scope>NUCLEOTIDE SEQUENCE [LARGE SCALE GENOMIC DNA]</scope>
    <source>
        <strain evidence="6 7">S08</strain>
    </source>
</reference>
<evidence type="ECO:0000313" key="7">
    <source>
        <dbReference type="Proteomes" id="UP000831327"/>
    </source>
</evidence>
<dbReference type="Gene3D" id="3.40.50.720">
    <property type="entry name" value="NAD(P)-binding Rossmann-like Domain"/>
    <property type="match status" value="1"/>
</dbReference>
<accession>A0ABM7Y5C7</accession>
<dbReference type="InterPro" id="IPR004849">
    <property type="entry name" value="6DGDH_YqeC"/>
</dbReference>
<dbReference type="InterPro" id="IPR006114">
    <property type="entry name" value="6PGDH_C"/>
</dbReference>
<evidence type="ECO:0000256" key="4">
    <source>
        <dbReference type="ARBA" id="ARBA00023064"/>
    </source>
</evidence>
<keyword evidence="4" id="KW-0311">Gluconate utilization</keyword>
<evidence type="ECO:0000313" key="6">
    <source>
        <dbReference type="EMBL" id="BDG73157.1"/>
    </source>
</evidence>
<dbReference type="InterPro" id="IPR008927">
    <property type="entry name" value="6-PGluconate_DH-like_C_sf"/>
</dbReference>
<dbReference type="Gene3D" id="1.10.1040.10">
    <property type="entry name" value="N-(1-d-carboxylethyl)-l-norvaline Dehydrogenase, domain 2"/>
    <property type="match status" value="1"/>
</dbReference>
<dbReference type="PANTHER" id="PTHR11811">
    <property type="entry name" value="6-PHOSPHOGLUCONATE DEHYDROGENASE"/>
    <property type="match status" value="1"/>
</dbReference>
<dbReference type="Pfam" id="PF00393">
    <property type="entry name" value="6PGD"/>
    <property type="match status" value="1"/>
</dbReference>
<dbReference type="Pfam" id="PF03446">
    <property type="entry name" value="NAD_binding_2"/>
    <property type="match status" value="1"/>
</dbReference>
<dbReference type="Proteomes" id="UP000831327">
    <property type="component" value="Chromosome"/>
</dbReference>
<comment type="similarity">
    <text evidence="2">Belongs to the 6-phosphogluconate dehydrogenase family.</text>
</comment>
<name>A0ABM7Y5C7_9PROT</name>
<protein>
    <submittedName>
        <fullName evidence="6">6-phosphogluconate dehydrogenase</fullName>
    </submittedName>
</protein>
<dbReference type="SMART" id="SM01350">
    <property type="entry name" value="6PGD"/>
    <property type="match status" value="1"/>
</dbReference>
<dbReference type="NCBIfam" id="TIGR00872">
    <property type="entry name" value="gnd_rel"/>
    <property type="match status" value="1"/>
</dbReference>
<dbReference type="EMBL" id="AP025637">
    <property type="protein sequence ID" value="BDG73157.1"/>
    <property type="molecule type" value="Genomic_DNA"/>
</dbReference>
<dbReference type="InterPro" id="IPR036291">
    <property type="entry name" value="NAD(P)-bd_dom_sf"/>
</dbReference>
<dbReference type="InterPro" id="IPR006183">
    <property type="entry name" value="Pgluconate_DH"/>
</dbReference>
<dbReference type="NCBIfam" id="NF007161">
    <property type="entry name" value="PRK09599.1"/>
    <property type="match status" value="1"/>
</dbReference>
<evidence type="ECO:0000259" key="5">
    <source>
        <dbReference type="SMART" id="SM01350"/>
    </source>
</evidence>
<gene>
    <name evidence="6" type="ORF">Rmf_30860</name>
</gene>
<comment type="pathway">
    <text evidence="1">Carbohydrate degradation; pentose phosphate pathway.</text>
</comment>
<organism evidence="6 7">
    <name type="scientific">Roseomonas fluvialis</name>
    <dbReference type="NCBI Taxonomy" id="1750527"/>
    <lineage>
        <taxon>Bacteria</taxon>
        <taxon>Pseudomonadati</taxon>
        <taxon>Pseudomonadota</taxon>
        <taxon>Alphaproteobacteria</taxon>
        <taxon>Acetobacterales</taxon>
        <taxon>Roseomonadaceae</taxon>
        <taxon>Roseomonas</taxon>
    </lineage>
</organism>
<dbReference type="PRINTS" id="PR00076">
    <property type="entry name" value="6PGDHDRGNASE"/>
</dbReference>
<sequence>MSEIGIIGLGRMGANIARRLMRAGHRCVVFDRDPAAVAAVVGDGAEAGSDLARLVGALAPPRAVWVMLPHGAPTDDAIAQLGALLAPGDVAIDGGNTHWKDDVRRAGELAARGVDYLDIGTSGGVWGLERGYCLMIGGKAEPVARLAPIFAALAPGRGDIPTTPRREGRAPNVEEGWLHCGGHGAGHLVKMIHNGIEYGMMQALAEGLDLLRAADSPALPADHRIGVDLADVTEVWRRGSVVTSWLLDLTAAALAEDPALAKYSGRVGDSGEGRWTVQQAVETAVATPVLTAALYARFASRDEDRFGAKALSAMRAGFGGHLEPPKA</sequence>
<evidence type="ECO:0000256" key="3">
    <source>
        <dbReference type="ARBA" id="ARBA00023002"/>
    </source>
</evidence>
<dbReference type="SUPFAM" id="SSF51735">
    <property type="entry name" value="NAD(P)-binding Rossmann-fold domains"/>
    <property type="match status" value="1"/>
</dbReference>
<feature type="domain" description="6-phosphogluconate dehydrogenase C-terminal" evidence="5">
    <location>
        <begin position="186"/>
        <end position="324"/>
    </location>
</feature>
<proteinExistence type="inferred from homology"/>
<keyword evidence="7" id="KW-1185">Reference proteome</keyword>
<evidence type="ECO:0000256" key="2">
    <source>
        <dbReference type="ARBA" id="ARBA00008419"/>
    </source>
</evidence>
<dbReference type="InterPro" id="IPR013328">
    <property type="entry name" value="6PGD_dom2"/>
</dbReference>